<feature type="region of interest" description="Disordered" evidence="5">
    <location>
        <begin position="1"/>
        <end position="28"/>
    </location>
</feature>
<keyword evidence="3" id="KW-0804">Transcription</keyword>
<evidence type="ECO:0000256" key="4">
    <source>
        <dbReference type="PROSITE-ProRule" id="PRU00335"/>
    </source>
</evidence>
<keyword evidence="2 4" id="KW-0238">DNA-binding</keyword>
<organism evidence="7 8">
    <name type="scientific">Leucobacter albus</name>
    <dbReference type="NCBI Taxonomy" id="272210"/>
    <lineage>
        <taxon>Bacteria</taxon>
        <taxon>Bacillati</taxon>
        <taxon>Actinomycetota</taxon>
        <taxon>Actinomycetes</taxon>
        <taxon>Micrococcales</taxon>
        <taxon>Microbacteriaceae</taxon>
        <taxon>Leucobacter</taxon>
    </lineage>
</organism>
<dbReference type="RefSeq" id="WP_343957591.1">
    <property type="nucleotide sequence ID" value="NZ_BAAAKZ010000002.1"/>
</dbReference>
<dbReference type="EMBL" id="JBHTLY010000002">
    <property type="protein sequence ID" value="MFD1201769.1"/>
    <property type="molecule type" value="Genomic_DNA"/>
</dbReference>
<evidence type="ECO:0000256" key="2">
    <source>
        <dbReference type="ARBA" id="ARBA00023125"/>
    </source>
</evidence>
<keyword evidence="1" id="KW-0805">Transcription regulation</keyword>
<comment type="caution">
    <text evidence="7">The sequence shown here is derived from an EMBL/GenBank/DDBJ whole genome shotgun (WGS) entry which is preliminary data.</text>
</comment>
<feature type="DNA-binding region" description="H-T-H motif" evidence="4">
    <location>
        <begin position="47"/>
        <end position="66"/>
    </location>
</feature>
<evidence type="ECO:0000256" key="5">
    <source>
        <dbReference type="SAM" id="MobiDB-lite"/>
    </source>
</evidence>
<dbReference type="SUPFAM" id="SSF46689">
    <property type="entry name" value="Homeodomain-like"/>
    <property type="match status" value="1"/>
</dbReference>
<dbReference type="InterPro" id="IPR036271">
    <property type="entry name" value="Tet_transcr_reg_TetR-rel_C_sf"/>
</dbReference>
<evidence type="ECO:0000256" key="3">
    <source>
        <dbReference type="ARBA" id="ARBA00023163"/>
    </source>
</evidence>
<dbReference type="InterPro" id="IPR001647">
    <property type="entry name" value="HTH_TetR"/>
</dbReference>
<dbReference type="SUPFAM" id="SSF48498">
    <property type="entry name" value="Tetracyclin repressor-like, C-terminal domain"/>
    <property type="match status" value="1"/>
</dbReference>
<proteinExistence type="predicted"/>
<feature type="domain" description="HTH tetR-type" evidence="6">
    <location>
        <begin position="26"/>
        <end position="84"/>
    </location>
</feature>
<accession>A0ABW3TQA3</accession>
<feature type="compositionally biased region" description="Basic and acidic residues" evidence="5">
    <location>
        <begin position="19"/>
        <end position="28"/>
    </location>
</feature>
<feature type="compositionally biased region" description="Low complexity" evidence="5">
    <location>
        <begin position="1"/>
        <end position="18"/>
    </location>
</feature>
<name>A0ABW3TQA3_9MICO</name>
<protein>
    <submittedName>
        <fullName evidence="7">TetR/AcrR family transcriptional regulator</fullName>
    </submittedName>
</protein>
<evidence type="ECO:0000256" key="1">
    <source>
        <dbReference type="ARBA" id="ARBA00023015"/>
    </source>
</evidence>
<keyword evidence="8" id="KW-1185">Reference proteome</keyword>
<dbReference type="Pfam" id="PF00440">
    <property type="entry name" value="TetR_N"/>
    <property type="match status" value="1"/>
</dbReference>
<dbReference type="InterPro" id="IPR009057">
    <property type="entry name" value="Homeodomain-like_sf"/>
</dbReference>
<dbReference type="PANTHER" id="PTHR30055:SF234">
    <property type="entry name" value="HTH-TYPE TRANSCRIPTIONAL REGULATOR BETI"/>
    <property type="match status" value="1"/>
</dbReference>
<dbReference type="Proteomes" id="UP001597181">
    <property type="component" value="Unassembled WGS sequence"/>
</dbReference>
<evidence type="ECO:0000259" key="6">
    <source>
        <dbReference type="PROSITE" id="PS50977"/>
    </source>
</evidence>
<dbReference type="Gene3D" id="1.10.357.10">
    <property type="entry name" value="Tetracycline Repressor, domain 2"/>
    <property type="match status" value="1"/>
</dbReference>
<reference evidence="8" key="1">
    <citation type="journal article" date="2019" name="Int. J. Syst. Evol. Microbiol.">
        <title>The Global Catalogue of Microorganisms (GCM) 10K type strain sequencing project: providing services to taxonomists for standard genome sequencing and annotation.</title>
        <authorList>
            <consortium name="The Broad Institute Genomics Platform"/>
            <consortium name="The Broad Institute Genome Sequencing Center for Infectious Disease"/>
            <person name="Wu L."/>
            <person name="Ma J."/>
        </authorList>
    </citation>
    <scope>NUCLEOTIDE SEQUENCE [LARGE SCALE GENOMIC DNA]</scope>
    <source>
        <strain evidence="8">CCUG 50213</strain>
    </source>
</reference>
<dbReference type="InterPro" id="IPR050109">
    <property type="entry name" value="HTH-type_TetR-like_transc_reg"/>
</dbReference>
<evidence type="ECO:0000313" key="8">
    <source>
        <dbReference type="Proteomes" id="UP001597181"/>
    </source>
</evidence>
<gene>
    <name evidence="7" type="ORF">ACFQ3U_07680</name>
</gene>
<dbReference type="PANTHER" id="PTHR30055">
    <property type="entry name" value="HTH-TYPE TRANSCRIPTIONAL REGULATOR RUTR"/>
    <property type="match status" value="1"/>
</dbReference>
<sequence length="213" mass="22439">MTVQPANAADARAASALPEARRRDATENRERLLDAAQAAIAEQPNASLDSIAQAAGLTRRAVYGHFPDREALVLEVIAVGARRFAEIAASTVSADPRLALVHLATGLWRASVTVRASVNIATNEHYRAAAATAFAPLREKLAEVTRAGIESGALRADMTPEVLASLIEEAAKATLRDERITAGDSELTAIRVVLSIAGLSWVEQGELLAGLGE</sequence>
<evidence type="ECO:0000313" key="7">
    <source>
        <dbReference type="EMBL" id="MFD1201769.1"/>
    </source>
</evidence>
<dbReference type="PROSITE" id="PS50977">
    <property type="entry name" value="HTH_TETR_2"/>
    <property type="match status" value="1"/>
</dbReference>